<keyword evidence="2" id="KW-1185">Reference proteome</keyword>
<dbReference type="EMBL" id="JAVHJM010000003">
    <property type="protein sequence ID" value="KAK6516822.1"/>
    <property type="molecule type" value="Genomic_DNA"/>
</dbReference>
<protein>
    <submittedName>
        <fullName evidence="1">Uncharacterized protein</fullName>
    </submittedName>
</protein>
<reference evidence="1 2" key="1">
    <citation type="submission" date="2019-10" db="EMBL/GenBank/DDBJ databases">
        <authorList>
            <person name="Palmer J.M."/>
        </authorList>
    </citation>
    <scope>NUCLEOTIDE SEQUENCE [LARGE SCALE GENOMIC DNA]</scope>
    <source>
        <strain evidence="1 2">TWF506</strain>
    </source>
</reference>
<proteinExistence type="predicted"/>
<gene>
    <name evidence="1" type="ORF">TWF506_006708</name>
</gene>
<accession>A0AAN8NU75</accession>
<dbReference type="Proteomes" id="UP001307849">
    <property type="component" value="Unassembled WGS sequence"/>
</dbReference>
<evidence type="ECO:0000313" key="2">
    <source>
        <dbReference type="Proteomes" id="UP001307849"/>
    </source>
</evidence>
<dbReference type="AlphaFoldDB" id="A0AAN8NU75"/>
<comment type="caution">
    <text evidence="1">The sequence shown here is derived from an EMBL/GenBank/DDBJ whole genome shotgun (WGS) entry which is preliminary data.</text>
</comment>
<name>A0AAN8NU75_9PEZI</name>
<organism evidence="1 2">
    <name type="scientific">Arthrobotrys conoides</name>
    <dbReference type="NCBI Taxonomy" id="74498"/>
    <lineage>
        <taxon>Eukaryota</taxon>
        <taxon>Fungi</taxon>
        <taxon>Dikarya</taxon>
        <taxon>Ascomycota</taxon>
        <taxon>Pezizomycotina</taxon>
        <taxon>Orbiliomycetes</taxon>
        <taxon>Orbiliales</taxon>
        <taxon>Orbiliaceae</taxon>
        <taxon>Arthrobotrys</taxon>
    </lineage>
</organism>
<sequence>MSEVGGGLREKDHSLHVYKKPVAADSDVKLLSEVGGGPGEGKLPFVNKPLARCLEEGRRWRGRGGVCSMAVGGVGVEHRGEQENSPLSKNLLLSAGLVWGRGGKLPVVAKKPP</sequence>
<evidence type="ECO:0000313" key="1">
    <source>
        <dbReference type="EMBL" id="KAK6516822.1"/>
    </source>
</evidence>